<feature type="transmembrane region" description="Helical" evidence="6">
    <location>
        <begin position="6"/>
        <end position="26"/>
    </location>
</feature>
<organism evidence="8 9">
    <name type="scientific">Dimorphilus gyrociliatus</name>
    <dbReference type="NCBI Taxonomy" id="2664684"/>
    <lineage>
        <taxon>Eukaryota</taxon>
        <taxon>Metazoa</taxon>
        <taxon>Spiralia</taxon>
        <taxon>Lophotrochozoa</taxon>
        <taxon>Annelida</taxon>
        <taxon>Polychaeta</taxon>
        <taxon>Polychaeta incertae sedis</taxon>
        <taxon>Dinophilidae</taxon>
        <taxon>Dimorphilus</taxon>
    </lineage>
</organism>
<feature type="domain" description="Neurofascin/L1/NrCAM C-terminal" evidence="7">
    <location>
        <begin position="27"/>
        <end position="113"/>
    </location>
</feature>
<evidence type="ECO:0000259" key="7">
    <source>
        <dbReference type="Pfam" id="PF13882"/>
    </source>
</evidence>
<comment type="caution">
    <text evidence="8">The sequence shown here is derived from an EMBL/GenBank/DDBJ whole genome shotgun (WGS) entry which is preliminary data.</text>
</comment>
<evidence type="ECO:0000256" key="6">
    <source>
        <dbReference type="SAM" id="Phobius"/>
    </source>
</evidence>
<keyword evidence="4 6" id="KW-0472">Membrane</keyword>
<sequence>MNYILIGVILGIILLLFIIIAIICCYRYNRGGKYPVYEKERLHGIPDEDEESNAKDFGRPDDMPSKRRKGGSIDSKGNLIDSETDSLAEYDEDPDPNTFGEDGSFIGQYGGDKVPETPDINPPNALSTFV</sequence>
<feature type="compositionally biased region" description="Basic and acidic residues" evidence="5">
    <location>
        <begin position="43"/>
        <end position="65"/>
    </location>
</feature>
<gene>
    <name evidence="8" type="ORF">DGYR_LOCUS4724</name>
</gene>
<protein>
    <submittedName>
        <fullName evidence="8">DgyrCDS4991</fullName>
    </submittedName>
</protein>
<feature type="compositionally biased region" description="Acidic residues" evidence="5">
    <location>
        <begin position="82"/>
        <end position="95"/>
    </location>
</feature>
<dbReference type="GO" id="GO:0016020">
    <property type="term" value="C:membrane"/>
    <property type="evidence" value="ECO:0007669"/>
    <property type="project" value="UniProtKB-SubCell"/>
</dbReference>
<evidence type="ECO:0000256" key="5">
    <source>
        <dbReference type="SAM" id="MobiDB-lite"/>
    </source>
</evidence>
<dbReference type="Pfam" id="PF13882">
    <property type="entry name" value="Bravo_FIGEY"/>
    <property type="match status" value="1"/>
</dbReference>
<evidence type="ECO:0000313" key="8">
    <source>
        <dbReference type="EMBL" id="CAD5116058.1"/>
    </source>
</evidence>
<proteinExistence type="predicted"/>
<dbReference type="AlphaFoldDB" id="A0A7I8VK10"/>
<dbReference type="InterPro" id="IPR026966">
    <property type="entry name" value="Neurofascin/L1/NrCAM_C"/>
</dbReference>
<name>A0A7I8VK10_9ANNE</name>
<reference evidence="8 9" key="1">
    <citation type="submission" date="2020-08" db="EMBL/GenBank/DDBJ databases">
        <authorList>
            <person name="Hejnol A."/>
        </authorList>
    </citation>
    <scope>NUCLEOTIDE SEQUENCE [LARGE SCALE GENOMIC DNA]</scope>
</reference>
<comment type="subcellular location">
    <subcellularLocation>
        <location evidence="1">Membrane</location>
        <topology evidence="1">Single-pass membrane protein</topology>
    </subcellularLocation>
</comment>
<evidence type="ECO:0000256" key="1">
    <source>
        <dbReference type="ARBA" id="ARBA00004167"/>
    </source>
</evidence>
<dbReference type="EMBL" id="CAJFCJ010000006">
    <property type="protein sequence ID" value="CAD5116058.1"/>
    <property type="molecule type" value="Genomic_DNA"/>
</dbReference>
<keyword evidence="9" id="KW-1185">Reference proteome</keyword>
<keyword evidence="2 6" id="KW-0812">Transmembrane</keyword>
<evidence type="ECO:0000313" key="9">
    <source>
        <dbReference type="Proteomes" id="UP000549394"/>
    </source>
</evidence>
<evidence type="ECO:0000256" key="4">
    <source>
        <dbReference type="ARBA" id="ARBA00023136"/>
    </source>
</evidence>
<dbReference type="Proteomes" id="UP000549394">
    <property type="component" value="Unassembled WGS sequence"/>
</dbReference>
<accession>A0A7I8VK10</accession>
<evidence type="ECO:0000256" key="2">
    <source>
        <dbReference type="ARBA" id="ARBA00022692"/>
    </source>
</evidence>
<dbReference type="OrthoDB" id="6140148at2759"/>
<feature type="region of interest" description="Disordered" evidence="5">
    <location>
        <begin position="43"/>
        <end position="130"/>
    </location>
</feature>
<evidence type="ECO:0000256" key="3">
    <source>
        <dbReference type="ARBA" id="ARBA00022989"/>
    </source>
</evidence>
<keyword evidence="3 6" id="KW-1133">Transmembrane helix</keyword>